<dbReference type="AlphaFoldDB" id="V9VZ42"/>
<dbReference type="PATRIC" id="fig|999552.6.peg.3337"/>
<name>V9VZ42_9RHOB</name>
<proteinExistence type="predicted"/>
<dbReference type="KEGG" id="lmd:METH_16740"/>
<evidence type="ECO:0000313" key="2">
    <source>
        <dbReference type="Proteomes" id="UP000018780"/>
    </source>
</evidence>
<sequence length="31" mass="3503">MVQDFPVAVPRLADAWRGPGIQVNRVCFDMN</sequence>
<protein>
    <submittedName>
        <fullName evidence="1">Uncharacterized protein</fullName>
    </submittedName>
</protein>
<organism evidence="1 2">
    <name type="scientific">Leisingera methylohalidivorans DSM 14336</name>
    <dbReference type="NCBI Taxonomy" id="999552"/>
    <lineage>
        <taxon>Bacteria</taxon>
        <taxon>Pseudomonadati</taxon>
        <taxon>Pseudomonadota</taxon>
        <taxon>Alphaproteobacteria</taxon>
        <taxon>Rhodobacterales</taxon>
        <taxon>Roseobacteraceae</taxon>
        <taxon>Leisingera</taxon>
    </lineage>
</organism>
<dbReference type="HOGENOM" id="CLU_3397199_0_0_5"/>
<keyword evidence="2" id="KW-1185">Reference proteome</keyword>
<reference evidence="1 2" key="1">
    <citation type="submission" date="2013-09" db="EMBL/GenBank/DDBJ databases">
        <authorList>
            <consortium name="DOE Joint Genome Institute"/>
            <person name="Klenk H.-P."/>
            <person name="Huntemann M."/>
            <person name="Han J."/>
            <person name="Chen A."/>
            <person name="Kyrpides N."/>
            <person name="Mavromatis K."/>
            <person name="Markowitz V."/>
            <person name="Palaniappan K."/>
            <person name="Ivanova N."/>
            <person name="Schaumberg A."/>
            <person name="Pati A."/>
            <person name="Liolios K."/>
            <person name="Nordberg H.P."/>
            <person name="Cantor M.N."/>
            <person name="Hua S.X."/>
            <person name="Woyke T."/>
        </authorList>
    </citation>
    <scope>NUCLEOTIDE SEQUENCE [LARGE SCALE GENOMIC DNA]</scope>
    <source>
        <strain evidence="1 2">DSM 14336</strain>
    </source>
</reference>
<accession>V9VZ42</accession>
<dbReference type="STRING" id="999552.METH_16740"/>
<gene>
    <name evidence="1" type="ORF">METH_16740</name>
</gene>
<dbReference type="EMBL" id="CP006773">
    <property type="protein sequence ID" value="AHD03208.1"/>
    <property type="molecule type" value="Genomic_DNA"/>
</dbReference>
<evidence type="ECO:0000313" key="1">
    <source>
        <dbReference type="EMBL" id="AHD03208.1"/>
    </source>
</evidence>
<dbReference type="Proteomes" id="UP000018780">
    <property type="component" value="Chromosome"/>
</dbReference>